<dbReference type="InterPro" id="IPR004942">
    <property type="entry name" value="Roadblock/LAMTOR2_dom"/>
</dbReference>
<dbReference type="SMART" id="SM00960">
    <property type="entry name" value="Robl_LC7"/>
    <property type="match status" value="1"/>
</dbReference>
<dbReference type="EMBL" id="JBHTMK010000005">
    <property type="protein sequence ID" value="MFD1364601.1"/>
    <property type="molecule type" value="Genomic_DNA"/>
</dbReference>
<dbReference type="PANTHER" id="PTHR36222">
    <property type="entry name" value="SERINE PROTEASE INHIBITOR RV3364C"/>
    <property type="match status" value="1"/>
</dbReference>
<dbReference type="SUPFAM" id="SSF103196">
    <property type="entry name" value="Roadblock/LC7 domain"/>
    <property type="match status" value="1"/>
</dbReference>
<dbReference type="RefSeq" id="WP_317791564.1">
    <property type="nucleotide sequence ID" value="NZ_AP028461.1"/>
</dbReference>
<feature type="domain" description="Roadblock/LAMTOR2" evidence="1">
    <location>
        <begin position="8"/>
        <end position="98"/>
    </location>
</feature>
<evidence type="ECO:0000259" key="1">
    <source>
        <dbReference type="SMART" id="SM00960"/>
    </source>
</evidence>
<dbReference type="PANTHER" id="PTHR36222:SF1">
    <property type="entry name" value="SERINE PROTEASE INHIBITOR RV3364C"/>
    <property type="match status" value="1"/>
</dbReference>
<dbReference type="Pfam" id="PF03259">
    <property type="entry name" value="Robl_LC7"/>
    <property type="match status" value="1"/>
</dbReference>
<reference evidence="3" key="1">
    <citation type="journal article" date="2019" name="Int. J. Syst. Evol. Microbiol.">
        <title>The Global Catalogue of Microorganisms (GCM) 10K type strain sequencing project: providing services to taxonomists for standard genome sequencing and annotation.</title>
        <authorList>
            <consortium name="The Broad Institute Genomics Platform"/>
            <consortium name="The Broad Institute Genome Sequencing Center for Infectious Disease"/>
            <person name="Wu L."/>
            <person name="Ma J."/>
        </authorList>
    </citation>
    <scope>NUCLEOTIDE SEQUENCE [LARGE SCALE GENOMIC DNA]</scope>
    <source>
        <strain evidence="3">CCM 7526</strain>
    </source>
</reference>
<sequence>MTATRNWGWLLDQLCDQVPGISHALAVSADGLTIAASRHLNKDDADKLAAFTSGIASLTVGASRIMRGGAVEQNVTEMALGYLIVMAIGDGSSLTVLAAKDCDLGQVSYEMAMLINSSGAALTPDLRQPQHA</sequence>
<comment type="caution">
    <text evidence="2">The sequence shown here is derived from an EMBL/GenBank/DDBJ whole genome shotgun (WGS) entry which is preliminary data.</text>
</comment>
<name>A0ABW4A1V6_9ACTN</name>
<evidence type="ECO:0000313" key="3">
    <source>
        <dbReference type="Proteomes" id="UP001597183"/>
    </source>
</evidence>
<evidence type="ECO:0000313" key="2">
    <source>
        <dbReference type="EMBL" id="MFD1364601.1"/>
    </source>
</evidence>
<protein>
    <submittedName>
        <fullName evidence="2">Roadblock/LC7 domain-containing protein</fullName>
    </submittedName>
</protein>
<dbReference type="Gene3D" id="3.30.450.30">
    <property type="entry name" value="Dynein light chain 2a, cytoplasmic"/>
    <property type="match status" value="1"/>
</dbReference>
<dbReference type="Proteomes" id="UP001597183">
    <property type="component" value="Unassembled WGS sequence"/>
</dbReference>
<organism evidence="2 3">
    <name type="scientific">Actinoplanes sichuanensis</name>
    <dbReference type="NCBI Taxonomy" id="512349"/>
    <lineage>
        <taxon>Bacteria</taxon>
        <taxon>Bacillati</taxon>
        <taxon>Actinomycetota</taxon>
        <taxon>Actinomycetes</taxon>
        <taxon>Micromonosporales</taxon>
        <taxon>Micromonosporaceae</taxon>
        <taxon>Actinoplanes</taxon>
    </lineage>
</organism>
<keyword evidence="3" id="KW-1185">Reference proteome</keyword>
<gene>
    <name evidence="2" type="ORF">ACFQ5G_04490</name>
</gene>
<dbReference type="InterPro" id="IPR053141">
    <property type="entry name" value="Mycobact_SerProt_Inhib_Rv3364c"/>
</dbReference>
<proteinExistence type="predicted"/>
<accession>A0ABW4A1V6</accession>